<accession>A0A5R8KE73</accession>
<comment type="caution">
    <text evidence="2">The sequence shown here is derived from an EMBL/GenBank/DDBJ whole genome shotgun (WGS) entry which is preliminary data.</text>
</comment>
<dbReference type="EMBL" id="VAUV01000008">
    <property type="protein sequence ID" value="TLD70580.1"/>
    <property type="molecule type" value="Genomic_DNA"/>
</dbReference>
<protein>
    <submittedName>
        <fullName evidence="2">Thioredoxin domain-containing protein</fullName>
    </submittedName>
</protein>
<keyword evidence="3" id="KW-1185">Reference proteome</keyword>
<dbReference type="InterPro" id="IPR004879">
    <property type="entry name" value="Ssp411-like_TRX"/>
</dbReference>
<evidence type="ECO:0000313" key="3">
    <source>
        <dbReference type="Proteomes" id="UP000306196"/>
    </source>
</evidence>
<dbReference type="RefSeq" id="WP_138086637.1">
    <property type="nucleotide sequence ID" value="NZ_VAUV01000008.1"/>
</dbReference>
<dbReference type="InterPro" id="IPR024705">
    <property type="entry name" value="Ssp411"/>
</dbReference>
<reference evidence="2 3" key="1">
    <citation type="submission" date="2019-05" db="EMBL/GenBank/DDBJ databases">
        <title>Verrucobacter flavum gen. nov., sp. nov. a new member of the family Verrucomicrobiaceae.</title>
        <authorList>
            <person name="Szuroczki S."/>
            <person name="Abbaszade G."/>
            <person name="Szabo A."/>
            <person name="Felfoldi T."/>
            <person name="Schumann P."/>
            <person name="Boka K."/>
            <person name="Keki Z."/>
            <person name="Toumi M."/>
            <person name="Toth E."/>
        </authorList>
    </citation>
    <scope>NUCLEOTIDE SEQUENCE [LARGE SCALE GENOMIC DNA]</scope>
    <source>
        <strain evidence="2 3">MG-N-17</strain>
    </source>
</reference>
<dbReference type="AlphaFoldDB" id="A0A5R8KE73"/>
<dbReference type="SUPFAM" id="SSF52833">
    <property type="entry name" value="Thioredoxin-like"/>
    <property type="match status" value="1"/>
</dbReference>
<dbReference type="PIRSF" id="PIRSF006402">
    <property type="entry name" value="UCP006402_thioredoxin"/>
    <property type="match status" value="1"/>
</dbReference>
<gene>
    <name evidence="2" type="ORF">FEM03_12750</name>
</gene>
<dbReference type="Proteomes" id="UP000306196">
    <property type="component" value="Unassembled WGS sequence"/>
</dbReference>
<proteinExistence type="predicted"/>
<dbReference type="Pfam" id="PF03190">
    <property type="entry name" value="Thioredox_DsbH"/>
    <property type="match status" value="1"/>
</dbReference>
<sequence length="719" mass="80500">MSSSTPKHTNALASEKSPYLQQHAHNPVNWMPWGEAAFKKARDEDKPILLSIGYSTCHWCHVMERESFENEAIAAVLNEHFINVKVDREERPDVDLTYMTYVQAVNGSGGWPMNVWLTPELKPFFGGTYFPPEDKAGRMGFKRLSEEIARVWREDKANVIARSHETVEKLQGYINDEQNAHDASFDTVSKKAYDDISGAFDYHEGGFSTAPKFPRPVTLNLLWRLKSHLARKEETSGDANWAEAMAKTTLTKMAHGGMRDHLGGGFHRYSVDGYWHIPHYEKMLYDQAQLAVAYLEGHQITGSPFYASIARSTLEYCQRDLGHPDGGYYSAEDADSYQDHTLTEKSEGAYYIWTAAEIDELLGKQEGSIFRYAYGARRDGNARPESDPQGELKGTNTLFRAFSVKKTAEFFKLEEPQIEDILTRGRATLLEARGKRPHPHLDDKIITAWNGMMLSALAKAASILNDPAYLTRAKNCATFLKQNLSTDGKNLRRSWRNGQADDLAFAPDYALLIQGLLDLYEATFELPWLQWAVDLQNEFDTSYGDPEKGGYYTVSKNIPNSVLQVKEDYDGAEPSPNSIASLNLLRLASMLARDSYRDTAAKTLNLFGQSMEKAPITVPAMVTALDYQQHGNMEIVFAGNLADPTMQDLVKEVRQKFLPHAVLLHADGGESQAFLAQANEAIAHMQPVGGKPSVYVCKNHTCQAPVTTVEALNKALQLA</sequence>
<dbReference type="Gene3D" id="3.40.30.10">
    <property type="entry name" value="Glutaredoxin"/>
    <property type="match status" value="1"/>
</dbReference>
<dbReference type="PANTHER" id="PTHR42899">
    <property type="entry name" value="SPERMATOGENESIS-ASSOCIATED PROTEIN 20"/>
    <property type="match status" value="1"/>
</dbReference>
<evidence type="ECO:0000259" key="1">
    <source>
        <dbReference type="Pfam" id="PF03190"/>
    </source>
</evidence>
<dbReference type="GO" id="GO:0005975">
    <property type="term" value="P:carbohydrate metabolic process"/>
    <property type="evidence" value="ECO:0007669"/>
    <property type="project" value="InterPro"/>
</dbReference>
<dbReference type="SUPFAM" id="SSF48208">
    <property type="entry name" value="Six-hairpin glycosidases"/>
    <property type="match status" value="1"/>
</dbReference>
<dbReference type="CDD" id="cd02955">
    <property type="entry name" value="SSP411"/>
    <property type="match status" value="1"/>
</dbReference>
<dbReference type="PANTHER" id="PTHR42899:SF1">
    <property type="entry name" value="SPERMATOGENESIS-ASSOCIATED PROTEIN 20"/>
    <property type="match status" value="1"/>
</dbReference>
<dbReference type="OrthoDB" id="9762614at2"/>
<name>A0A5R8KE73_9BACT</name>
<evidence type="ECO:0000313" key="2">
    <source>
        <dbReference type="EMBL" id="TLD70580.1"/>
    </source>
</evidence>
<feature type="domain" description="Spermatogenesis-associated protein 20-like TRX" evidence="1">
    <location>
        <begin position="9"/>
        <end position="170"/>
    </location>
</feature>
<dbReference type="InterPro" id="IPR008928">
    <property type="entry name" value="6-hairpin_glycosidase_sf"/>
</dbReference>
<dbReference type="InterPro" id="IPR036249">
    <property type="entry name" value="Thioredoxin-like_sf"/>
</dbReference>
<organism evidence="2 3">
    <name type="scientific">Phragmitibacter flavus</name>
    <dbReference type="NCBI Taxonomy" id="2576071"/>
    <lineage>
        <taxon>Bacteria</taxon>
        <taxon>Pseudomonadati</taxon>
        <taxon>Verrucomicrobiota</taxon>
        <taxon>Verrucomicrobiia</taxon>
        <taxon>Verrucomicrobiales</taxon>
        <taxon>Verrucomicrobiaceae</taxon>
        <taxon>Phragmitibacter</taxon>
    </lineage>
</organism>